<accession>A0ABW5NLE9</accession>
<evidence type="ECO:0000256" key="2">
    <source>
        <dbReference type="ARBA" id="ARBA00022857"/>
    </source>
</evidence>
<proteinExistence type="inferred from homology"/>
<dbReference type="SUPFAM" id="SSF55469">
    <property type="entry name" value="FMN-dependent nitroreductase-like"/>
    <property type="match status" value="1"/>
</dbReference>
<feature type="domain" description="Nitroreductase" evidence="4">
    <location>
        <begin position="8"/>
        <end position="183"/>
    </location>
</feature>
<dbReference type="Proteomes" id="UP001597393">
    <property type="component" value="Unassembled WGS sequence"/>
</dbReference>
<keyword evidence="3" id="KW-0560">Oxidoreductase</keyword>
<reference evidence="6" key="1">
    <citation type="journal article" date="2019" name="Int. J. Syst. Evol. Microbiol.">
        <title>The Global Catalogue of Microorganisms (GCM) 10K type strain sequencing project: providing services to taxonomists for standard genome sequencing and annotation.</title>
        <authorList>
            <consortium name="The Broad Institute Genomics Platform"/>
            <consortium name="The Broad Institute Genome Sequencing Center for Infectious Disease"/>
            <person name="Wu L."/>
            <person name="Ma J."/>
        </authorList>
    </citation>
    <scope>NUCLEOTIDE SEQUENCE [LARGE SCALE GENOMIC DNA]</scope>
    <source>
        <strain evidence="6">KCTC 42248</strain>
    </source>
</reference>
<keyword evidence="6" id="KW-1185">Reference proteome</keyword>
<comment type="caution">
    <text evidence="5">The sequence shown here is derived from an EMBL/GenBank/DDBJ whole genome shotgun (WGS) entry which is preliminary data.</text>
</comment>
<gene>
    <name evidence="5" type="ORF">ACFSQ3_10915</name>
</gene>
<organism evidence="5 6">
    <name type="scientific">Sphingobacterium corticis</name>
    <dbReference type="NCBI Taxonomy" id="1812823"/>
    <lineage>
        <taxon>Bacteria</taxon>
        <taxon>Pseudomonadati</taxon>
        <taxon>Bacteroidota</taxon>
        <taxon>Sphingobacteriia</taxon>
        <taxon>Sphingobacteriales</taxon>
        <taxon>Sphingobacteriaceae</taxon>
        <taxon>Sphingobacterium</taxon>
    </lineage>
</organism>
<evidence type="ECO:0000256" key="1">
    <source>
        <dbReference type="ARBA" id="ARBA00007118"/>
    </source>
</evidence>
<dbReference type="Gene3D" id="3.40.109.10">
    <property type="entry name" value="NADH Oxidase"/>
    <property type="match status" value="1"/>
</dbReference>
<dbReference type="RefSeq" id="WP_380869589.1">
    <property type="nucleotide sequence ID" value="NZ_JBHUMA010000006.1"/>
</dbReference>
<dbReference type="EMBL" id="JBHUMA010000006">
    <property type="protein sequence ID" value="MFD2599463.1"/>
    <property type="molecule type" value="Genomic_DNA"/>
</dbReference>
<dbReference type="Pfam" id="PF00881">
    <property type="entry name" value="Nitroreductase"/>
    <property type="match status" value="1"/>
</dbReference>
<evidence type="ECO:0000313" key="6">
    <source>
        <dbReference type="Proteomes" id="UP001597393"/>
    </source>
</evidence>
<name>A0ABW5NLE9_9SPHI</name>
<dbReference type="InterPro" id="IPR033878">
    <property type="entry name" value="NfsB-like"/>
</dbReference>
<keyword evidence="2" id="KW-0521">NADP</keyword>
<sequence length="209" mass="23136">MDLIQDLNWRYAAKAYTDETVSEEKIDFILNAINLTASSCGLQPYRVFSISNKALQAKLGAGSFNGQIAQASHLLVFAAFNRVTTTDVTNMVDHIANERGVPKESLDGLFTAIDGFFKSRTDEENALWADKQAYIALGTALIAAANMRVDSTPMEGFDPKQFDRLLNLPEKGLHTSVILSLGYRDENLDYLANAKKVRIPLDQMATKIK</sequence>
<dbReference type="PANTHER" id="PTHR43673">
    <property type="entry name" value="NAD(P)H NITROREDUCTASE YDGI-RELATED"/>
    <property type="match status" value="1"/>
</dbReference>
<evidence type="ECO:0000259" key="4">
    <source>
        <dbReference type="Pfam" id="PF00881"/>
    </source>
</evidence>
<dbReference type="InterPro" id="IPR029479">
    <property type="entry name" value="Nitroreductase"/>
</dbReference>
<dbReference type="CDD" id="cd02149">
    <property type="entry name" value="NfsB-like"/>
    <property type="match status" value="1"/>
</dbReference>
<dbReference type="PANTHER" id="PTHR43673:SF10">
    <property type="entry name" value="NADH DEHYDROGENASE_NAD(P)H NITROREDUCTASE XCC3605-RELATED"/>
    <property type="match status" value="1"/>
</dbReference>
<evidence type="ECO:0000256" key="3">
    <source>
        <dbReference type="ARBA" id="ARBA00023002"/>
    </source>
</evidence>
<protein>
    <submittedName>
        <fullName evidence="5">NAD(P)H-dependent oxidoreductase</fullName>
    </submittedName>
</protein>
<comment type="similarity">
    <text evidence="1">Belongs to the nitroreductase family.</text>
</comment>
<dbReference type="InterPro" id="IPR000415">
    <property type="entry name" value="Nitroreductase-like"/>
</dbReference>
<evidence type="ECO:0000313" key="5">
    <source>
        <dbReference type="EMBL" id="MFD2599463.1"/>
    </source>
</evidence>